<feature type="region of interest" description="Disordered" evidence="1">
    <location>
        <begin position="1"/>
        <end position="102"/>
    </location>
</feature>
<feature type="compositionally biased region" description="Basic and acidic residues" evidence="1">
    <location>
        <begin position="64"/>
        <end position="83"/>
    </location>
</feature>
<gene>
    <name evidence="2" type="ORF">PENSTE_c002G05018</name>
</gene>
<dbReference type="Proteomes" id="UP000191285">
    <property type="component" value="Unassembled WGS sequence"/>
</dbReference>
<organism evidence="2 3">
    <name type="scientific">Penicillium steckii</name>
    <dbReference type="NCBI Taxonomy" id="303698"/>
    <lineage>
        <taxon>Eukaryota</taxon>
        <taxon>Fungi</taxon>
        <taxon>Dikarya</taxon>
        <taxon>Ascomycota</taxon>
        <taxon>Pezizomycotina</taxon>
        <taxon>Eurotiomycetes</taxon>
        <taxon>Eurotiomycetidae</taxon>
        <taxon>Eurotiales</taxon>
        <taxon>Aspergillaceae</taxon>
        <taxon>Penicillium</taxon>
    </lineage>
</organism>
<evidence type="ECO:0000313" key="2">
    <source>
        <dbReference type="EMBL" id="OQE29801.1"/>
    </source>
</evidence>
<evidence type="ECO:0000256" key="1">
    <source>
        <dbReference type="SAM" id="MobiDB-lite"/>
    </source>
</evidence>
<dbReference type="OrthoDB" id="4363173at2759"/>
<dbReference type="EMBL" id="MLKD01000002">
    <property type="protein sequence ID" value="OQE29801.1"/>
    <property type="molecule type" value="Genomic_DNA"/>
</dbReference>
<reference evidence="3" key="1">
    <citation type="journal article" date="2017" name="Nat. Microbiol.">
        <title>Global analysis of biosynthetic gene clusters reveals vast potential of secondary metabolite production in Penicillium species.</title>
        <authorList>
            <person name="Nielsen J.C."/>
            <person name="Grijseels S."/>
            <person name="Prigent S."/>
            <person name="Ji B."/>
            <person name="Dainat J."/>
            <person name="Nielsen K.F."/>
            <person name="Frisvad J.C."/>
            <person name="Workman M."/>
            <person name="Nielsen J."/>
        </authorList>
    </citation>
    <scope>NUCLEOTIDE SEQUENCE [LARGE SCALE GENOMIC DNA]</scope>
    <source>
        <strain evidence="3">IBT 24891</strain>
    </source>
</reference>
<feature type="region of interest" description="Disordered" evidence="1">
    <location>
        <begin position="541"/>
        <end position="574"/>
    </location>
</feature>
<dbReference type="STRING" id="303698.A0A1V6TU66"/>
<proteinExistence type="predicted"/>
<dbReference type="AlphaFoldDB" id="A0A1V6TU66"/>
<feature type="compositionally biased region" description="Basic residues" evidence="1">
    <location>
        <begin position="1"/>
        <end position="11"/>
    </location>
</feature>
<keyword evidence="3" id="KW-1185">Reference proteome</keyword>
<sequence>MGRSRGHRRHRHEEPEDFSTVPEERVKNGAEKGGSKRRKVQQATKIRTSPQDDVMLDLPQQQSKDFDRSMEDVSSGSKKESDQPKANPSWEDEKVVEEEDEDEELVDVFDPITWDDMVDDFLHSYVDEYEAEIPVQTHTRKFAIPSEPINDIRKVPPGWSPLDKGMDTSDVDALIQRCKERIEENIMPNVFHRQLKLLQKRRRNEEKIADVEPMGLSWNVVQRIQESKRIRQWLEENKDPYDHLTSVRAIIKAYRKRKIDWHPGLVTYWHKGELLCAPRPHDIEVLQLLLTDETYREGLWIEGSRLPGRVPPGPVNMNAAKGNQYRFYPKVSNWRTDDPTLDERGRGSKTAGSALCFEPEDGSGPFQIKMNMRLKTNLARGDASWEFEFHDDSGADFMMIYMEDLFTMQAANNPDTIDRPGLEALVRRLFPMTGVVETRMADGTSMYCYVTTVGVNLEHPNPDQDSLADGINWYVTHQPVECLIRSGSYELVGAPRLNGPFIRHYYYTISSSSDMLRLVVSERAVGAASCYVQKNTRHTAPRRYNPMPAQPGRVLDPGIGTTPMWSEGQQKHVY</sequence>
<feature type="compositionally biased region" description="Basic and acidic residues" evidence="1">
    <location>
        <begin position="22"/>
        <end position="34"/>
    </location>
</feature>
<accession>A0A1V6TU66</accession>
<name>A0A1V6TU66_9EURO</name>
<comment type="caution">
    <text evidence="2">The sequence shown here is derived from an EMBL/GenBank/DDBJ whole genome shotgun (WGS) entry which is preliminary data.</text>
</comment>
<evidence type="ECO:0000313" key="3">
    <source>
        <dbReference type="Proteomes" id="UP000191285"/>
    </source>
</evidence>
<protein>
    <submittedName>
        <fullName evidence="2">Uncharacterized protein</fullName>
    </submittedName>
</protein>
<feature type="compositionally biased region" description="Polar residues" evidence="1">
    <location>
        <begin position="41"/>
        <end position="51"/>
    </location>
</feature>